<dbReference type="InterPro" id="IPR018392">
    <property type="entry name" value="LysM"/>
</dbReference>
<dbReference type="InterPro" id="IPR008258">
    <property type="entry name" value="Transglycosylase_SLT_dom_1"/>
</dbReference>
<dbReference type="PROSITE" id="PS51782">
    <property type="entry name" value="LYSM"/>
    <property type="match status" value="1"/>
</dbReference>
<evidence type="ECO:0000313" key="3">
    <source>
        <dbReference type="EMBL" id="MBI5250252.1"/>
    </source>
</evidence>
<name>A0A9D6V736_9BACT</name>
<dbReference type="InterPro" id="IPR036779">
    <property type="entry name" value="LysM_dom_sf"/>
</dbReference>
<comment type="similarity">
    <text evidence="1">Belongs to the transglycosylase Slt family.</text>
</comment>
<proteinExistence type="inferred from homology"/>
<dbReference type="Pfam" id="PF01464">
    <property type="entry name" value="SLT"/>
    <property type="match status" value="1"/>
</dbReference>
<accession>A0A9D6V736</accession>
<reference evidence="3" key="1">
    <citation type="submission" date="2020-07" db="EMBL/GenBank/DDBJ databases">
        <title>Huge and variable diversity of episymbiotic CPR bacteria and DPANN archaea in groundwater ecosystems.</title>
        <authorList>
            <person name="He C.Y."/>
            <person name="Keren R."/>
            <person name="Whittaker M."/>
            <person name="Farag I.F."/>
            <person name="Doudna J."/>
            <person name="Cate J.H.D."/>
            <person name="Banfield J.F."/>
        </authorList>
    </citation>
    <scope>NUCLEOTIDE SEQUENCE</scope>
    <source>
        <strain evidence="3">NC_groundwater_1664_Pr3_B-0.1um_52_9</strain>
    </source>
</reference>
<dbReference type="AlphaFoldDB" id="A0A9D6V736"/>
<dbReference type="Gene3D" id="3.10.350.10">
    <property type="entry name" value="LysM domain"/>
    <property type="match status" value="1"/>
</dbReference>
<evidence type="ECO:0000313" key="4">
    <source>
        <dbReference type="Proteomes" id="UP000807825"/>
    </source>
</evidence>
<evidence type="ECO:0000259" key="2">
    <source>
        <dbReference type="PROSITE" id="PS51782"/>
    </source>
</evidence>
<dbReference type="PROSITE" id="PS00922">
    <property type="entry name" value="TRANSGLYCOSYLASE"/>
    <property type="match status" value="1"/>
</dbReference>
<dbReference type="SUPFAM" id="SSF54106">
    <property type="entry name" value="LysM domain"/>
    <property type="match status" value="1"/>
</dbReference>
<dbReference type="InterPro" id="IPR023346">
    <property type="entry name" value="Lysozyme-like_dom_sf"/>
</dbReference>
<dbReference type="GO" id="GO:0016020">
    <property type="term" value="C:membrane"/>
    <property type="evidence" value="ECO:0007669"/>
    <property type="project" value="InterPro"/>
</dbReference>
<dbReference type="Proteomes" id="UP000807825">
    <property type="component" value="Unassembled WGS sequence"/>
</dbReference>
<dbReference type="Gene3D" id="1.10.530.10">
    <property type="match status" value="1"/>
</dbReference>
<dbReference type="PANTHER" id="PTHR37423:SF2">
    <property type="entry name" value="MEMBRANE-BOUND LYTIC MUREIN TRANSGLYCOSYLASE C"/>
    <property type="match status" value="1"/>
</dbReference>
<protein>
    <submittedName>
        <fullName evidence="3">Transglycosylase SLT domain-containing protein</fullName>
    </submittedName>
</protein>
<dbReference type="InterPro" id="IPR000189">
    <property type="entry name" value="Transglyc_AS"/>
</dbReference>
<sequence>MRPGISAEIGNACGLRAKTLANVLILTTGILFLGGCGSNRSIVKSNFIDYKPAVANATNAISRAIALGSHFNRTPPAKQNAYPEIPSDYTAPRVRQFVREYAYTQRESMKRYLARAEAHLPMVRGIANEHGLPEDLAYLLLLESGGNPEARSPANALGMWQFMPATARSYGLRVDSWVDERLDPTKSTKAAMLYLKDLYGMFGCWRLALSAYNSGENKLNRVLCQEDANEYDEICSSRHLKRETREFFPRFQAIAQIAKTPEKYGFPLLREKPPHEQHELAPMSGSYSLETLAKATSISRDKLLEMNPALVRGMTPPGMEYSLRVPAGKKEALLAELGRIPEENTQRQIIHVVNKGESLSKILNRYKVDKRRLAGLNPDVNLRKRLRPGDKIVIPVEKVETKKTVRKPKRLSSLN</sequence>
<dbReference type="SMART" id="SM00257">
    <property type="entry name" value="LysM"/>
    <property type="match status" value="1"/>
</dbReference>
<feature type="domain" description="LysM" evidence="2">
    <location>
        <begin position="349"/>
        <end position="394"/>
    </location>
</feature>
<dbReference type="CDD" id="cd00118">
    <property type="entry name" value="LysM"/>
    <property type="match status" value="1"/>
</dbReference>
<gene>
    <name evidence="3" type="ORF">HY912_12220</name>
</gene>
<dbReference type="EMBL" id="JACRDE010000324">
    <property type="protein sequence ID" value="MBI5250252.1"/>
    <property type="molecule type" value="Genomic_DNA"/>
</dbReference>
<dbReference type="GO" id="GO:0000270">
    <property type="term" value="P:peptidoglycan metabolic process"/>
    <property type="evidence" value="ECO:0007669"/>
    <property type="project" value="InterPro"/>
</dbReference>
<dbReference type="SUPFAM" id="SSF53955">
    <property type="entry name" value="Lysozyme-like"/>
    <property type="match status" value="1"/>
</dbReference>
<organism evidence="3 4">
    <name type="scientific">Desulfomonile tiedjei</name>
    <dbReference type="NCBI Taxonomy" id="2358"/>
    <lineage>
        <taxon>Bacteria</taxon>
        <taxon>Pseudomonadati</taxon>
        <taxon>Thermodesulfobacteriota</taxon>
        <taxon>Desulfomonilia</taxon>
        <taxon>Desulfomonilales</taxon>
        <taxon>Desulfomonilaceae</taxon>
        <taxon>Desulfomonile</taxon>
    </lineage>
</organism>
<dbReference type="Pfam" id="PF01476">
    <property type="entry name" value="LysM"/>
    <property type="match status" value="1"/>
</dbReference>
<dbReference type="PANTHER" id="PTHR37423">
    <property type="entry name" value="SOLUBLE LYTIC MUREIN TRANSGLYCOSYLASE-RELATED"/>
    <property type="match status" value="1"/>
</dbReference>
<comment type="caution">
    <text evidence="3">The sequence shown here is derived from an EMBL/GenBank/DDBJ whole genome shotgun (WGS) entry which is preliminary data.</text>
</comment>
<evidence type="ECO:0000256" key="1">
    <source>
        <dbReference type="ARBA" id="ARBA00007734"/>
    </source>
</evidence>
<dbReference type="CDD" id="cd16894">
    <property type="entry name" value="MltD-like"/>
    <property type="match status" value="1"/>
</dbReference>
<dbReference type="GO" id="GO:0008933">
    <property type="term" value="F:peptidoglycan lytic transglycosylase activity"/>
    <property type="evidence" value="ECO:0007669"/>
    <property type="project" value="InterPro"/>
</dbReference>